<gene>
    <name evidence="4" type="ORF">SAMN05421790_111102</name>
</gene>
<protein>
    <recommendedName>
        <fullName evidence="3">HTH-type transcriptional regulator MT1864/Rv1816-like C-terminal domain-containing protein</fullName>
    </recommendedName>
</protein>
<keyword evidence="2" id="KW-0804">Transcription</keyword>
<evidence type="ECO:0000259" key="3">
    <source>
        <dbReference type="Pfam" id="PF13305"/>
    </source>
</evidence>
<name>A0A1N7P6X6_9BACL</name>
<keyword evidence="1" id="KW-0805">Transcription regulation</keyword>
<organism evidence="4 5">
    <name type="scientific">Kroppenstedtia eburnea</name>
    <dbReference type="NCBI Taxonomy" id="714067"/>
    <lineage>
        <taxon>Bacteria</taxon>
        <taxon>Bacillati</taxon>
        <taxon>Bacillota</taxon>
        <taxon>Bacilli</taxon>
        <taxon>Bacillales</taxon>
        <taxon>Thermoactinomycetaceae</taxon>
        <taxon>Kroppenstedtia</taxon>
    </lineage>
</organism>
<dbReference type="Pfam" id="PF13305">
    <property type="entry name" value="TetR_C_33"/>
    <property type="match status" value="1"/>
</dbReference>
<dbReference type="SUPFAM" id="SSF48498">
    <property type="entry name" value="Tetracyclin repressor-like, C-terminal domain"/>
    <property type="match status" value="1"/>
</dbReference>
<dbReference type="AlphaFoldDB" id="A0A1N7P6X6"/>
<evidence type="ECO:0000256" key="1">
    <source>
        <dbReference type="ARBA" id="ARBA00023015"/>
    </source>
</evidence>
<proteinExistence type="predicted"/>
<evidence type="ECO:0000313" key="4">
    <source>
        <dbReference type="EMBL" id="SIT06199.1"/>
    </source>
</evidence>
<feature type="domain" description="HTH-type transcriptional regulator MT1864/Rv1816-like C-terminal" evidence="3">
    <location>
        <begin position="2"/>
        <end position="53"/>
    </location>
</feature>
<dbReference type="Proteomes" id="UP000186795">
    <property type="component" value="Unassembled WGS sequence"/>
</dbReference>
<sequence length="72" mass="7818">MQVLDVYGLDEETALHVVRGLRSILHGFTSLEQAGGFRLPLDLDVSFHLLIDTYLTGLGEMREKGLSDSGGG</sequence>
<dbReference type="InterPro" id="IPR036271">
    <property type="entry name" value="Tet_transcr_reg_TetR-rel_C_sf"/>
</dbReference>
<reference evidence="5" key="1">
    <citation type="submission" date="2017-01" db="EMBL/GenBank/DDBJ databases">
        <authorList>
            <person name="Varghese N."/>
            <person name="Submissions S."/>
        </authorList>
    </citation>
    <scope>NUCLEOTIDE SEQUENCE [LARGE SCALE GENOMIC DNA]</scope>
    <source>
        <strain evidence="5">DSM 45196</strain>
    </source>
</reference>
<keyword evidence="5" id="KW-1185">Reference proteome</keyword>
<evidence type="ECO:0000313" key="5">
    <source>
        <dbReference type="Proteomes" id="UP000186795"/>
    </source>
</evidence>
<accession>A0A1N7P6X6</accession>
<dbReference type="InterPro" id="IPR025996">
    <property type="entry name" value="MT1864/Rv1816-like_C"/>
</dbReference>
<evidence type="ECO:0000256" key="2">
    <source>
        <dbReference type="ARBA" id="ARBA00023163"/>
    </source>
</evidence>
<dbReference type="EMBL" id="FTOD01000011">
    <property type="protein sequence ID" value="SIT06199.1"/>
    <property type="molecule type" value="Genomic_DNA"/>
</dbReference>
<dbReference type="Gene3D" id="1.10.357.10">
    <property type="entry name" value="Tetracycline Repressor, domain 2"/>
    <property type="match status" value="1"/>
</dbReference>